<keyword evidence="10" id="KW-0408">Iron</keyword>
<keyword evidence="14" id="KW-1185">Reference proteome</keyword>
<accession>A0AAJ6VJK1</accession>
<keyword evidence="6" id="KW-0479">Metal-binding</keyword>
<evidence type="ECO:0000256" key="1">
    <source>
        <dbReference type="ARBA" id="ARBA00001971"/>
    </source>
</evidence>
<dbReference type="InterPro" id="IPR036396">
    <property type="entry name" value="Cyt_P450_sf"/>
</dbReference>
<evidence type="ECO:0000256" key="3">
    <source>
        <dbReference type="ARBA" id="ARBA00004406"/>
    </source>
</evidence>
<dbReference type="InterPro" id="IPR001128">
    <property type="entry name" value="Cyt_P450"/>
</dbReference>
<evidence type="ECO:0000256" key="7">
    <source>
        <dbReference type="ARBA" id="ARBA00022824"/>
    </source>
</evidence>
<dbReference type="GO" id="GO:0004497">
    <property type="term" value="F:monooxygenase activity"/>
    <property type="evidence" value="ECO:0007669"/>
    <property type="project" value="UniProtKB-KW"/>
</dbReference>
<evidence type="ECO:0000313" key="14">
    <source>
        <dbReference type="Proteomes" id="UP000695007"/>
    </source>
</evidence>
<evidence type="ECO:0000256" key="13">
    <source>
        <dbReference type="SAM" id="Phobius"/>
    </source>
</evidence>
<keyword evidence="5" id="KW-0349">Heme</keyword>
<keyword evidence="12 13" id="KW-0472">Membrane</keyword>
<keyword evidence="11" id="KW-0503">Monooxygenase</keyword>
<evidence type="ECO:0000256" key="10">
    <source>
        <dbReference type="ARBA" id="ARBA00023004"/>
    </source>
</evidence>
<keyword evidence="8" id="KW-0492">Microsome</keyword>
<evidence type="ECO:0000256" key="8">
    <source>
        <dbReference type="ARBA" id="ARBA00022848"/>
    </source>
</evidence>
<comment type="subcellular location">
    <subcellularLocation>
        <location evidence="3">Endoplasmic reticulum membrane</location>
        <topology evidence="3">Peripheral membrane protein</topology>
    </subcellularLocation>
    <subcellularLocation>
        <location evidence="2">Microsome membrane</location>
        <topology evidence="2">Peripheral membrane protein</topology>
    </subcellularLocation>
</comment>
<keyword evidence="13" id="KW-1133">Transmembrane helix</keyword>
<evidence type="ECO:0000313" key="15">
    <source>
        <dbReference type="RefSeq" id="XP_011494405.1"/>
    </source>
</evidence>
<dbReference type="RefSeq" id="XP_011494405.1">
    <property type="nucleotide sequence ID" value="XM_011496103.1"/>
</dbReference>
<dbReference type="SUPFAM" id="SSF48264">
    <property type="entry name" value="Cytochrome P450"/>
    <property type="match status" value="1"/>
</dbReference>
<comment type="similarity">
    <text evidence="4">Belongs to the cytochrome P450 family.</text>
</comment>
<protein>
    <submittedName>
        <fullName evidence="15">Cytochrome P450 6A1-like</fullName>
    </submittedName>
</protein>
<evidence type="ECO:0000256" key="12">
    <source>
        <dbReference type="ARBA" id="ARBA00023136"/>
    </source>
</evidence>
<evidence type="ECO:0000256" key="9">
    <source>
        <dbReference type="ARBA" id="ARBA00023002"/>
    </source>
</evidence>
<dbReference type="GO" id="GO:0020037">
    <property type="term" value="F:heme binding"/>
    <property type="evidence" value="ECO:0007669"/>
    <property type="project" value="InterPro"/>
</dbReference>
<keyword evidence="7" id="KW-0256">Endoplasmic reticulum</keyword>
<keyword evidence="9" id="KW-0560">Oxidoreductase</keyword>
<dbReference type="Pfam" id="PF00067">
    <property type="entry name" value="p450"/>
    <property type="match status" value="1"/>
</dbReference>
<dbReference type="Proteomes" id="UP000695007">
    <property type="component" value="Unplaced"/>
</dbReference>
<keyword evidence="13" id="KW-0812">Transmembrane</keyword>
<evidence type="ECO:0000256" key="2">
    <source>
        <dbReference type="ARBA" id="ARBA00004174"/>
    </source>
</evidence>
<dbReference type="GO" id="GO:0005789">
    <property type="term" value="C:endoplasmic reticulum membrane"/>
    <property type="evidence" value="ECO:0007669"/>
    <property type="project" value="UniProtKB-SubCell"/>
</dbReference>
<dbReference type="Gene3D" id="1.10.630.10">
    <property type="entry name" value="Cytochrome P450"/>
    <property type="match status" value="1"/>
</dbReference>
<evidence type="ECO:0000256" key="11">
    <source>
        <dbReference type="ARBA" id="ARBA00023033"/>
    </source>
</evidence>
<feature type="transmembrane region" description="Helical" evidence="13">
    <location>
        <begin position="12"/>
        <end position="27"/>
    </location>
</feature>
<name>A0AAJ6VJK1_9HYME</name>
<dbReference type="GeneID" id="105359489"/>
<dbReference type="PANTHER" id="PTHR24292">
    <property type="entry name" value="CYTOCHROME P450"/>
    <property type="match status" value="1"/>
</dbReference>
<evidence type="ECO:0000256" key="4">
    <source>
        <dbReference type="ARBA" id="ARBA00010617"/>
    </source>
</evidence>
<gene>
    <name evidence="15" type="primary">LOC105359489</name>
</gene>
<evidence type="ECO:0000256" key="6">
    <source>
        <dbReference type="ARBA" id="ARBA00022723"/>
    </source>
</evidence>
<sequence>MIEYLRSAFNSKLFLVTTVLLLIYIYLKKFVYSYWSKHQVPHEDPTVIIGTVDKQLLMQKITIGTLCKNSYEKFKNHPFHGMYMFFSPTLMVNDPDLIKDILIKDFSHFVDRGLCVNEDIDPLCANMFQTSGEKWKTIRTKCSVFFTSSRLKNVLPILSDIADEAIAVSKDNLLESDIFEMKEFLER</sequence>
<dbReference type="InterPro" id="IPR050476">
    <property type="entry name" value="Insect_CytP450_Detox"/>
</dbReference>
<dbReference type="AlphaFoldDB" id="A0AAJ6VJK1"/>
<organism evidence="14 15">
    <name type="scientific">Ceratosolen solmsi marchali</name>
    <dbReference type="NCBI Taxonomy" id="326594"/>
    <lineage>
        <taxon>Eukaryota</taxon>
        <taxon>Metazoa</taxon>
        <taxon>Ecdysozoa</taxon>
        <taxon>Arthropoda</taxon>
        <taxon>Hexapoda</taxon>
        <taxon>Insecta</taxon>
        <taxon>Pterygota</taxon>
        <taxon>Neoptera</taxon>
        <taxon>Endopterygota</taxon>
        <taxon>Hymenoptera</taxon>
        <taxon>Apocrita</taxon>
        <taxon>Proctotrupomorpha</taxon>
        <taxon>Chalcidoidea</taxon>
        <taxon>Agaonidae</taxon>
        <taxon>Agaoninae</taxon>
        <taxon>Ceratosolen</taxon>
    </lineage>
</organism>
<proteinExistence type="inferred from homology"/>
<dbReference type="KEGG" id="csol:105359489"/>
<comment type="cofactor">
    <cofactor evidence="1">
        <name>heme</name>
        <dbReference type="ChEBI" id="CHEBI:30413"/>
    </cofactor>
</comment>
<dbReference type="GO" id="GO:0005506">
    <property type="term" value="F:iron ion binding"/>
    <property type="evidence" value="ECO:0007669"/>
    <property type="project" value="InterPro"/>
</dbReference>
<dbReference type="PANTHER" id="PTHR24292:SF100">
    <property type="entry name" value="CYTOCHROME P450 6A16, ISOFORM B-RELATED"/>
    <property type="match status" value="1"/>
</dbReference>
<evidence type="ECO:0000256" key="5">
    <source>
        <dbReference type="ARBA" id="ARBA00022617"/>
    </source>
</evidence>
<dbReference type="GO" id="GO:0016705">
    <property type="term" value="F:oxidoreductase activity, acting on paired donors, with incorporation or reduction of molecular oxygen"/>
    <property type="evidence" value="ECO:0007669"/>
    <property type="project" value="InterPro"/>
</dbReference>
<reference evidence="15" key="1">
    <citation type="submission" date="2025-08" db="UniProtKB">
        <authorList>
            <consortium name="RefSeq"/>
        </authorList>
    </citation>
    <scope>IDENTIFICATION</scope>
</reference>